<evidence type="ECO:0000313" key="2">
    <source>
        <dbReference type="EMBL" id="KAB0666248.1"/>
    </source>
</evidence>
<dbReference type="PROSITE" id="PS51257">
    <property type="entry name" value="PROKAR_LIPOPROTEIN"/>
    <property type="match status" value="1"/>
</dbReference>
<gene>
    <name evidence="2" type="ORF">F6V25_07195</name>
</gene>
<accession>A0A7J4ZSI2</accession>
<dbReference type="EMBL" id="VZQZ01000003">
    <property type="protein sequence ID" value="KAB0666248.1"/>
    <property type="molecule type" value="Genomic_DNA"/>
</dbReference>
<keyword evidence="3" id="KW-1185">Reference proteome</keyword>
<protein>
    <recommendedName>
        <fullName evidence="4">Lipoprotein</fullName>
    </recommendedName>
</protein>
<feature type="signal peptide" evidence="1">
    <location>
        <begin position="1"/>
        <end position="19"/>
    </location>
</feature>
<dbReference type="Proteomes" id="UP000420562">
    <property type="component" value="Unassembled WGS sequence"/>
</dbReference>
<dbReference type="RefSeq" id="WP_151127919.1">
    <property type="nucleotide sequence ID" value="NZ_VZQZ01000003.1"/>
</dbReference>
<evidence type="ECO:0000313" key="3">
    <source>
        <dbReference type="Proteomes" id="UP000420562"/>
    </source>
</evidence>
<reference evidence="2 3" key="1">
    <citation type="submission" date="2019-09" db="EMBL/GenBank/DDBJ databases">
        <title>Geobacter sp. Red96, a novel strain isolated from paddy soil.</title>
        <authorList>
            <person name="Xu Z."/>
            <person name="Masuda Y."/>
            <person name="Itoh H."/>
            <person name="Senoo K."/>
        </authorList>
    </citation>
    <scope>NUCLEOTIDE SEQUENCE [LARGE SCALE GENOMIC DNA]</scope>
    <source>
        <strain evidence="2 3">Red96</strain>
    </source>
</reference>
<evidence type="ECO:0008006" key="4">
    <source>
        <dbReference type="Google" id="ProtNLM"/>
    </source>
</evidence>
<keyword evidence="1" id="KW-0732">Signal</keyword>
<name>A0A7J4ZSI2_9BACT</name>
<comment type="caution">
    <text evidence="2">The sequence shown here is derived from an EMBL/GenBank/DDBJ whole genome shotgun (WGS) entry which is preliminary data.</text>
</comment>
<proteinExistence type="predicted"/>
<organism evidence="2 3">
    <name type="scientific">Oryzomonas japonica</name>
    <dbReference type="NCBI Taxonomy" id="2603858"/>
    <lineage>
        <taxon>Bacteria</taxon>
        <taxon>Pseudomonadati</taxon>
        <taxon>Thermodesulfobacteriota</taxon>
        <taxon>Desulfuromonadia</taxon>
        <taxon>Geobacterales</taxon>
        <taxon>Geobacteraceae</taxon>
        <taxon>Oryzomonas</taxon>
    </lineage>
</organism>
<dbReference type="AlphaFoldDB" id="A0A7J4ZSI2"/>
<evidence type="ECO:0000256" key="1">
    <source>
        <dbReference type="SAM" id="SignalP"/>
    </source>
</evidence>
<feature type="chain" id="PRO_5029494761" description="Lipoprotein" evidence="1">
    <location>
        <begin position="20"/>
        <end position="192"/>
    </location>
</feature>
<sequence>MKNHIISTIICTISFLTLAACGGGGGGGQTTQAVTTLYLFGQMSSTTNSKIDSIQTSFVVPTGVLVNYTSAPGAPAGNYPVRAGFAVPSGPIKVAASDISGTYNTGSRLLTISLQNVANPKLALQSYTTAKNGATIKGAEVAKVTLKLVTPGSTPTYPSQDLFATIWQYRELPSIYLGLLDGSHVNFDTKFQ</sequence>